<protein>
    <submittedName>
        <fullName evidence="2">Uncharacterized protein</fullName>
    </submittedName>
</protein>
<sequence length="104" mass="11722">MPFFHSPRTKVLKRRSEVYHALSIPRLEYLLGGSPEGDPFWQTKPPALTPQAVGTTMGRRSQRPAAVAVSDTRDIGTLLQQQPQHKMVTAKNKEVSPHHWGRVK</sequence>
<accession>A0AAD1WAV0</accession>
<dbReference type="Proteomes" id="UP001295444">
    <property type="component" value="Chromosome 05"/>
</dbReference>
<evidence type="ECO:0000313" key="2">
    <source>
        <dbReference type="EMBL" id="CAH2296234.1"/>
    </source>
</evidence>
<name>A0AAD1WAV0_PELCU</name>
<reference evidence="2" key="1">
    <citation type="submission" date="2022-03" db="EMBL/GenBank/DDBJ databases">
        <authorList>
            <person name="Alioto T."/>
            <person name="Alioto T."/>
            <person name="Gomez Garrido J."/>
        </authorList>
    </citation>
    <scope>NUCLEOTIDE SEQUENCE</scope>
</reference>
<feature type="region of interest" description="Disordered" evidence="1">
    <location>
        <begin position="79"/>
        <end position="104"/>
    </location>
</feature>
<gene>
    <name evidence="2" type="ORF">PECUL_23A004991</name>
</gene>
<evidence type="ECO:0000313" key="3">
    <source>
        <dbReference type="Proteomes" id="UP001295444"/>
    </source>
</evidence>
<proteinExistence type="predicted"/>
<keyword evidence="3" id="KW-1185">Reference proteome</keyword>
<dbReference type="EMBL" id="OW240916">
    <property type="protein sequence ID" value="CAH2296234.1"/>
    <property type="molecule type" value="Genomic_DNA"/>
</dbReference>
<organism evidence="2 3">
    <name type="scientific">Pelobates cultripes</name>
    <name type="common">Western spadefoot toad</name>
    <dbReference type="NCBI Taxonomy" id="61616"/>
    <lineage>
        <taxon>Eukaryota</taxon>
        <taxon>Metazoa</taxon>
        <taxon>Chordata</taxon>
        <taxon>Craniata</taxon>
        <taxon>Vertebrata</taxon>
        <taxon>Euteleostomi</taxon>
        <taxon>Amphibia</taxon>
        <taxon>Batrachia</taxon>
        <taxon>Anura</taxon>
        <taxon>Pelobatoidea</taxon>
        <taxon>Pelobatidae</taxon>
        <taxon>Pelobates</taxon>
    </lineage>
</organism>
<evidence type="ECO:0000256" key="1">
    <source>
        <dbReference type="SAM" id="MobiDB-lite"/>
    </source>
</evidence>
<dbReference type="AlphaFoldDB" id="A0AAD1WAV0"/>